<gene>
    <name evidence="1" type="primary">WBGene00116599</name>
</gene>
<sequence length="129" mass="14286">MHFCPFIPGFDCSLNTLHHSTSFKKIQAQACNHIFTQTLIICIVDVGASFGWILLNVIPTPQIVITIVMVSCQFIYDEHEHHTSPSIIYIAMNPNVQQELKKILGMKSGSVQVNTAFTASSAAMTMSMI</sequence>
<dbReference type="PANTHER" id="PTHR23021">
    <property type="entry name" value="SERPENTINE RECEPTOR, CLASS T"/>
    <property type="match status" value="1"/>
</dbReference>
<protein>
    <submittedName>
        <fullName evidence="1">G protein-coupled receptor</fullName>
    </submittedName>
</protein>
<name>A0A454XWX7_PRIPA</name>
<accession>A0A8R1UIP9</accession>
<dbReference type="AlphaFoldDB" id="A0A454XWX7"/>
<proteinExistence type="predicted"/>
<organism evidence="1 2">
    <name type="scientific">Pristionchus pacificus</name>
    <name type="common">Parasitic nematode worm</name>
    <dbReference type="NCBI Taxonomy" id="54126"/>
    <lineage>
        <taxon>Eukaryota</taxon>
        <taxon>Metazoa</taxon>
        <taxon>Ecdysozoa</taxon>
        <taxon>Nematoda</taxon>
        <taxon>Chromadorea</taxon>
        <taxon>Rhabditida</taxon>
        <taxon>Rhabditina</taxon>
        <taxon>Diplogasteromorpha</taxon>
        <taxon>Diplogasteroidea</taxon>
        <taxon>Neodiplogasteridae</taxon>
        <taxon>Pristionchus</taxon>
    </lineage>
</organism>
<dbReference type="EnsemblMetazoa" id="PPA27045.1">
    <property type="protein sequence ID" value="PPA27045.1"/>
    <property type="gene ID" value="WBGene00116599"/>
</dbReference>
<keyword evidence="2" id="KW-1185">Reference proteome</keyword>
<reference evidence="1" key="2">
    <citation type="submission" date="2022-06" db="UniProtKB">
        <authorList>
            <consortium name="EnsemblMetazoa"/>
        </authorList>
    </citation>
    <scope>IDENTIFICATION</scope>
    <source>
        <strain evidence="1">PS312</strain>
    </source>
</reference>
<dbReference type="InterPro" id="IPR019425">
    <property type="entry name" value="7TM_GPCR_serpentine_rcpt_Srt"/>
</dbReference>
<evidence type="ECO:0000313" key="2">
    <source>
        <dbReference type="Proteomes" id="UP000005239"/>
    </source>
</evidence>
<dbReference type="Pfam" id="PF10321">
    <property type="entry name" value="7TM_GPCR_Srt"/>
    <property type="match status" value="1"/>
</dbReference>
<accession>A0A454XWX7</accession>
<evidence type="ECO:0000313" key="1">
    <source>
        <dbReference type="EnsemblMetazoa" id="PPA27045.1"/>
    </source>
</evidence>
<dbReference type="Proteomes" id="UP000005239">
    <property type="component" value="Unassembled WGS sequence"/>
</dbReference>
<reference evidence="2" key="1">
    <citation type="journal article" date="2008" name="Nat. Genet.">
        <title>The Pristionchus pacificus genome provides a unique perspective on nematode lifestyle and parasitism.</title>
        <authorList>
            <person name="Dieterich C."/>
            <person name="Clifton S.W."/>
            <person name="Schuster L.N."/>
            <person name="Chinwalla A."/>
            <person name="Delehaunty K."/>
            <person name="Dinkelacker I."/>
            <person name="Fulton L."/>
            <person name="Fulton R."/>
            <person name="Godfrey J."/>
            <person name="Minx P."/>
            <person name="Mitreva M."/>
            <person name="Roeseler W."/>
            <person name="Tian H."/>
            <person name="Witte H."/>
            <person name="Yang S.P."/>
            <person name="Wilson R.K."/>
            <person name="Sommer R.J."/>
        </authorList>
    </citation>
    <scope>NUCLEOTIDE SEQUENCE [LARGE SCALE GENOMIC DNA]</scope>
    <source>
        <strain evidence="2">PS312</strain>
    </source>
</reference>
<dbReference type="PANTHER" id="PTHR23021:SF11">
    <property type="entry name" value="SERPENTINE RECEPTOR, CLASS T"/>
    <property type="match status" value="1"/>
</dbReference>